<evidence type="ECO:0000313" key="1">
    <source>
        <dbReference type="EMBL" id="CBJ29867.1"/>
    </source>
</evidence>
<dbReference type="InParanoid" id="D7FM42"/>
<keyword evidence="2" id="KW-1185">Reference proteome</keyword>
<dbReference type="EMBL" id="FN649727">
    <property type="protein sequence ID" value="CBJ29867.1"/>
    <property type="molecule type" value="Genomic_DNA"/>
</dbReference>
<dbReference type="EMBL" id="FN648164">
    <property type="protein sequence ID" value="CBJ29867.1"/>
    <property type="molecule type" value="Genomic_DNA"/>
</dbReference>
<protein>
    <submittedName>
        <fullName evidence="1">Uncharacterized protein</fullName>
    </submittedName>
</protein>
<evidence type="ECO:0000313" key="2">
    <source>
        <dbReference type="Proteomes" id="UP000002630"/>
    </source>
</evidence>
<dbReference type="AlphaFoldDB" id="D7FM42"/>
<reference evidence="1 2" key="1">
    <citation type="journal article" date="2010" name="Nature">
        <title>The Ectocarpus genome and the independent evolution of multicellularity in brown algae.</title>
        <authorList>
            <person name="Cock J.M."/>
            <person name="Sterck L."/>
            <person name="Rouze P."/>
            <person name="Scornet D."/>
            <person name="Allen A.E."/>
            <person name="Amoutzias G."/>
            <person name="Anthouard V."/>
            <person name="Artiguenave F."/>
            <person name="Aury J.M."/>
            <person name="Badger J.H."/>
            <person name="Beszteri B."/>
            <person name="Billiau K."/>
            <person name="Bonnet E."/>
            <person name="Bothwell J.H."/>
            <person name="Bowler C."/>
            <person name="Boyen C."/>
            <person name="Brownlee C."/>
            <person name="Carrano C.J."/>
            <person name="Charrier B."/>
            <person name="Cho G.Y."/>
            <person name="Coelho S.M."/>
            <person name="Collen J."/>
            <person name="Corre E."/>
            <person name="Da Silva C."/>
            <person name="Delage L."/>
            <person name="Delaroque N."/>
            <person name="Dittami S.M."/>
            <person name="Doulbeau S."/>
            <person name="Elias M."/>
            <person name="Farnham G."/>
            <person name="Gachon C.M."/>
            <person name="Gschloessl B."/>
            <person name="Heesch S."/>
            <person name="Jabbari K."/>
            <person name="Jubin C."/>
            <person name="Kawai H."/>
            <person name="Kimura K."/>
            <person name="Kloareg B."/>
            <person name="Kupper F.C."/>
            <person name="Lang D."/>
            <person name="Le Bail A."/>
            <person name="Leblanc C."/>
            <person name="Lerouge P."/>
            <person name="Lohr M."/>
            <person name="Lopez P.J."/>
            <person name="Martens C."/>
            <person name="Maumus F."/>
            <person name="Michel G."/>
            <person name="Miranda-Saavedra D."/>
            <person name="Morales J."/>
            <person name="Moreau H."/>
            <person name="Motomura T."/>
            <person name="Nagasato C."/>
            <person name="Napoli C.A."/>
            <person name="Nelson D.R."/>
            <person name="Nyvall-Collen P."/>
            <person name="Peters A.F."/>
            <person name="Pommier C."/>
            <person name="Potin P."/>
            <person name="Poulain J."/>
            <person name="Quesneville H."/>
            <person name="Read B."/>
            <person name="Rensing S.A."/>
            <person name="Ritter A."/>
            <person name="Rousvoal S."/>
            <person name="Samanta M."/>
            <person name="Samson G."/>
            <person name="Schroeder D.C."/>
            <person name="Segurens B."/>
            <person name="Strittmatter M."/>
            <person name="Tonon T."/>
            <person name="Tregear J.W."/>
            <person name="Valentin K."/>
            <person name="von Dassow P."/>
            <person name="Yamagishi T."/>
            <person name="Van de Peer Y."/>
            <person name="Wincker P."/>
        </authorList>
    </citation>
    <scope>NUCLEOTIDE SEQUENCE [LARGE SCALE GENOMIC DNA]</scope>
    <source>
        <strain evidence="2">Ec32 / CCAP1310/4</strain>
    </source>
</reference>
<gene>
    <name evidence="1" type="ORF">Esi_0163_0056</name>
</gene>
<dbReference type="Proteomes" id="UP000002630">
    <property type="component" value="Linkage Group LG02"/>
</dbReference>
<organism evidence="1 2">
    <name type="scientific">Ectocarpus siliculosus</name>
    <name type="common">Brown alga</name>
    <name type="synonym">Conferva siliculosa</name>
    <dbReference type="NCBI Taxonomy" id="2880"/>
    <lineage>
        <taxon>Eukaryota</taxon>
        <taxon>Sar</taxon>
        <taxon>Stramenopiles</taxon>
        <taxon>Ochrophyta</taxon>
        <taxon>PX clade</taxon>
        <taxon>Phaeophyceae</taxon>
        <taxon>Ectocarpales</taxon>
        <taxon>Ectocarpaceae</taxon>
        <taxon>Ectocarpus</taxon>
    </lineage>
</organism>
<proteinExistence type="predicted"/>
<sequence length="72" mass="7394">MQGRMQLCALDCADEMAAAVPPGTKESDPVLQQGALQNMECTAACASKSVLLMSSTLAKISAAAHEAAKQAK</sequence>
<accession>D7FM42</accession>
<name>D7FM42_ECTSI</name>